<name>A0AA39L0Z7_MICHY</name>
<dbReference type="InterPro" id="IPR041282">
    <property type="entry name" value="FYVE_2"/>
</dbReference>
<keyword evidence="1" id="KW-1133">Transmembrane helix</keyword>
<dbReference type="Gene3D" id="3.30.40.10">
    <property type="entry name" value="Zinc/RING finger domain, C3HC4 (zinc finger)"/>
    <property type="match status" value="1"/>
</dbReference>
<evidence type="ECO:0000313" key="4">
    <source>
        <dbReference type="Proteomes" id="UP001168972"/>
    </source>
</evidence>
<accession>A0AA39L0Z7</accession>
<proteinExistence type="predicted"/>
<dbReference type="EMBL" id="JAQQBR010000002">
    <property type="protein sequence ID" value="KAK0180911.1"/>
    <property type="molecule type" value="Genomic_DNA"/>
</dbReference>
<gene>
    <name evidence="3" type="ORF">PV327_003242</name>
</gene>
<reference evidence="3" key="1">
    <citation type="journal article" date="2023" name="bioRxiv">
        <title>Scaffold-level genome assemblies of two parasitoid biocontrol wasps reveal the parthenogenesis mechanism and an associated novel virus.</title>
        <authorList>
            <person name="Inwood S."/>
            <person name="Skelly J."/>
            <person name="Guhlin J."/>
            <person name="Harrop T."/>
            <person name="Goldson S."/>
            <person name="Dearden P."/>
        </authorList>
    </citation>
    <scope>NUCLEOTIDE SEQUENCE</scope>
    <source>
        <strain evidence="3">Lincoln</strain>
        <tissue evidence="3">Whole body</tissue>
    </source>
</reference>
<evidence type="ECO:0000259" key="2">
    <source>
        <dbReference type="Pfam" id="PF02318"/>
    </source>
</evidence>
<keyword evidence="1" id="KW-0812">Transmembrane</keyword>
<organism evidence="3 4">
    <name type="scientific">Microctonus hyperodae</name>
    <name type="common">Parasitoid wasp</name>
    <dbReference type="NCBI Taxonomy" id="165561"/>
    <lineage>
        <taxon>Eukaryota</taxon>
        <taxon>Metazoa</taxon>
        <taxon>Ecdysozoa</taxon>
        <taxon>Arthropoda</taxon>
        <taxon>Hexapoda</taxon>
        <taxon>Insecta</taxon>
        <taxon>Pterygota</taxon>
        <taxon>Neoptera</taxon>
        <taxon>Endopterygota</taxon>
        <taxon>Hymenoptera</taxon>
        <taxon>Apocrita</taxon>
        <taxon>Ichneumonoidea</taxon>
        <taxon>Braconidae</taxon>
        <taxon>Euphorinae</taxon>
        <taxon>Microctonus</taxon>
    </lineage>
</organism>
<comment type="caution">
    <text evidence="3">The sequence shown here is derived from an EMBL/GenBank/DDBJ whole genome shotgun (WGS) entry which is preliminary data.</text>
</comment>
<evidence type="ECO:0000313" key="3">
    <source>
        <dbReference type="EMBL" id="KAK0180911.1"/>
    </source>
</evidence>
<feature type="transmembrane region" description="Helical" evidence="1">
    <location>
        <begin position="12"/>
        <end position="30"/>
    </location>
</feature>
<reference evidence="3" key="2">
    <citation type="submission" date="2023-03" db="EMBL/GenBank/DDBJ databases">
        <authorList>
            <person name="Inwood S.N."/>
            <person name="Skelly J.G."/>
            <person name="Guhlin J."/>
            <person name="Harrop T.W.R."/>
            <person name="Goldson S.G."/>
            <person name="Dearden P.K."/>
        </authorList>
    </citation>
    <scope>NUCLEOTIDE SEQUENCE</scope>
    <source>
        <strain evidence="3">Lincoln</strain>
        <tissue evidence="3">Whole body</tissue>
    </source>
</reference>
<dbReference type="SUPFAM" id="SSF57903">
    <property type="entry name" value="FYVE/PHD zinc finger"/>
    <property type="match status" value="1"/>
</dbReference>
<dbReference type="InterPro" id="IPR013083">
    <property type="entry name" value="Znf_RING/FYVE/PHD"/>
</dbReference>
<dbReference type="InterPro" id="IPR011011">
    <property type="entry name" value="Znf_FYVE_PHD"/>
</dbReference>
<keyword evidence="4" id="KW-1185">Reference proteome</keyword>
<keyword evidence="1" id="KW-0472">Membrane</keyword>
<evidence type="ECO:0000256" key="1">
    <source>
        <dbReference type="SAM" id="Phobius"/>
    </source>
</evidence>
<dbReference type="Proteomes" id="UP001168972">
    <property type="component" value="Unassembled WGS sequence"/>
</dbReference>
<feature type="domain" description="FYVE-type zinc finger" evidence="2">
    <location>
        <begin position="43"/>
        <end position="112"/>
    </location>
</feature>
<dbReference type="AlphaFoldDB" id="A0AA39L0Z7"/>
<sequence>MKSCELNLKMIVPSSVGILAVTSGICFFIWNKNYRKRKETTLNETEKKTSVNDSHCSCCLKPFFIGRGVECNNCNSRSCRKSCSHWDIDENIWLCLFCHHRRSRLKRSEKWFEIFGGVTFTCELSRNKFSTAKSKFGTARAEHVALNSGLDLAAGGYEERNTMENVRELIEKIVENLVGNVDNTSINRLYSHSAYDRLFNEYSTQLAEALTHLVSSLQSCIASK</sequence>
<dbReference type="Pfam" id="PF02318">
    <property type="entry name" value="FYVE_2"/>
    <property type="match status" value="1"/>
</dbReference>
<protein>
    <recommendedName>
        <fullName evidence="2">FYVE-type zinc finger domain-containing protein</fullName>
    </recommendedName>
</protein>